<dbReference type="Gene3D" id="2.40.40.20">
    <property type="match status" value="1"/>
</dbReference>
<dbReference type="InterPro" id="IPR055290">
    <property type="entry name" value="At3g26010-like"/>
</dbReference>
<dbReference type="STRING" id="63057.A0A2P5D2U4"/>
<accession>A0A2P5D2U4</accession>
<dbReference type="Pfam" id="PF24750">
    <property type="entry name" value="b-prop_At3g26010-like"/>
    <property type="match status" value="1"/>
</dbReference>
<sequence>SKISKSNQADSSRISETMTCTSQPPIRLYVDEAISEDDSLVSLPLDTMQKLHLSHGDHVWIKGKKGRQTFSTAVAYDATTYREPLRLLSTDDNDDLKVSQFQNNVDHNNIMVMTEDYYCPRPFTLLFVRYYPYLYNDDDPHYFEPFCQVYSEESRIPHGKIPPIHLTFLPHPVAILASSDHLVLAASLEYEHTIQDARFIGPTKNYICNPLNKEWVELPMVIPPEYIAGYGFVCEPTSCKKQLGCTTNSRYRVVMIGLAHSDSNVHLGRRGLCMDNEFVTKVFCSEIGQWNEFVITYPQHKTVISKPRGWGPSRNRDLVVVASNGVLYWLEGLPFKGIVAFDPFNDIHTEQCRLIHLPTMCFKSTFYSTDMKLRLGVVNGQLRLSQLYKAETYFVFRVWELKNHHSESPSWVLVYNLKLRSSENELFVLSFHPNNTNVVFLLCGNNVCQYDISEKKYEKVGEHPGDYMDDPSVDIATFTLPHPSCPTMLPLSSN</sequence>
<dbReference type="OrthoDB" id="674184at2759"/>
<keyword evidence="3" id="KW-1185">Reference proteome</keyword>
<gene>
    <name evidence="2" type="ORF">TorRG33x02_264090</name>
</gene>
<protein>
    <submittedName>
        <fullName evidence="2">Aspartate decarboxylase-like domain containing protein</fullName>
    </submittedName>
</protein>
<evidence type="ECO:0000313" key="2">
    <source>
        <dbReference type="EMBL" id="PON67620.1"/>
    </source>
</evidence>
<dbReference type="FunCoup" id="A0A2P5D2U4">
    <property type="interactions" value="213"/>
</dbReference>
<comment type="caution">
    <text evidence="2">The sequence shown here is derived from an EMBL/GenBank/DDBJ whole genome shotgun (WGS) entry which is preliminary data.</text>
</comment>
<organism evidence="2 3">
    <name type="scientific">Trema orientale</name>
    <name type="common">Charcoal tree</name>
    <name type="synonym">Celtis orientalis</name>
    <dbReference type="NCBI Taxonomy" id="63057"/>
    <lineage>
        <taxon>Eukaryota</taxon>
        <taxon>Viridiplantae</taxon>
        <taxon>Streptophyta</taxon>
        <taxon>Embryophyta</taxon>
        <taxon>Tracheophyta</taxon>
        <taxon>Spermatophyta</taxon>
        <taxon>Magnoliopsida</taxon>
        <taxon>eudicotyledons</taxon>
        <taxon>Gunneridae</taxon>
        <taxon>Pentapetalae</taxon>
        <taxon>rosids</taxon>
        <taxon>fabids</taxon>
        <taxon>Rosales</taxon>
        <taxon>Cannabaceae</taxon>
        <taxon>Trema</taxon>
    </lineage>
</organism>
<dbReference type="AlphaFoldDB" id="A0A2P5D2U4"/>
<dbReference type="SUPFAM" id="SSF50692">
    <property type="entry name" value="ADC-like"/>
    <property type="match status" value="1"/>
</dbReference>
<dbReference type="PANTHER" id="PTHR35546:SF130">
    <property type="entry name" value="EXPRESSED PROTEIN"/>
    <property type="match status" value="1"/>
</dbReference>
<reference evidence="3" key="1">
    <citation type="submission" date="2016-06" db="EMBL/GenBank/DDBJ databases">
        <title>Parallel loss of symbiosis genes in relatives of nitrogen-fixing non-legume Parasponia.</title>
        <authorList>
            <person name="Van Velzen R."/>
            <person name="Holmer R."/>
            <person name="Bu F."/>
            <person name="Rutten L."/>
            <person name="Van Zeijl A."/>
            <person name="Liu W."/>
            <person name="Santuari L."/>
            <person name="Cao Q."/>
            <person name="Sharma T."/>
            <person name="Shen D."/>
            <person name="Roswanjaya Y."/>
            <person name="Wardhani T."/>
            <person name="Kalhor M.S."/>
            <person name="Jansen J."/>
            <person name="Van den Hoogen J."/>
            <person name="Gungor B."/>
            <person name="Hartog M."/>
            <person name="Hontelez J."/>
            <person name="Verver J."/>
            <person name="Yang W.-C."/>
            <person name="Schijlen E."/>
            <person name="Repin R."/>
            <person name="Schilthuizen M."/>
            <person name="Schranz E."/>
            <person name="Heidstra R."/>
            <person name="Miyata K."/>
            <person name="Fedorova E."/>
            <person name="Kohlen W."/>
            <person name="Bisseling T."/>
            <person name="Smit S."/>
            <person name="Geurts R."/>
        </authorList>
    </citation>
    <scope>NUCLEOTIDE SEQUENCE [LARGE SCALE GENOMIC DNA]</scope>
    <source>
        <strain evidence="3">cv. RG33-2</strain>
    </source>
</reference>
<dbReference type="Proteomes" id="UP000237000">
    <property type="component" value="Unassembled WGS sequence"/>
</dbReference>
<dbReference type="InterPro" id="IPR056592">
    <property type="entry name" value="Beta-prop_At3g26010-like"/>
</dbReference>
<feature type="domain" description="F-box protein At3g26010-like beta-propeller" evidence="1">
    <location>
        <begin position="173"/>
        <end position="458"/>
    </location>
</feature>
<dbReference type="PANTHER" id="PTHR35546">
    <property type="entry name" value="F-BOX PROTEIN INTERACTION DOMAIN PROTEIN-RELATED"/>
    <property type="match status" value="1"/>
</dbReference>
<evidence type="ECO:0000259" key="1">
    <source>
        <dbReference type="Pfam" id="PF24750"/>
    </source>
</evidence>
<evidence type="ECO:0000313" key="3">
    <source>
        <dbReference type="Proteomes" id="UP000237000"/>
    </source>
</evidence>
<proteinExistence type="predicted"/>
<dbReference type="InParanoid" id="A0A2P5D2U4"/>
<dbReference type="InterPro" id="IPR009010">
    <property type="entry name" value="Asp_de-COase-like_dom_sf"/>
</dbReference>
<feature type="non-terminal residue" evidence="2">
    <location>
        <position position="1"/>
    </location>
</feature>
<dbReference type="EMBL" id="JXTC01000302">
    <property type="protein sequence ID" value="PON67620.1"/>
    <property type="molecule type" value="Genomic_DNA"/>
</dbReference>
<name>A0A2P5D2U4_TREOI</name>